<dbReference type="OrthoDB" id="882345at2"/>
<organism evidence="1 2">
    <name type="scientific">Chryseobacterium oleae</name>
    <dbReference type="NCBI Taxonomy" id="491207"/>
    <lineage>
        <taxon>Bacteria</taxon>
        <taxon>Pseudomonadati</taxon>
        <taxon>Bacteroidota</taxon>
        <taxon>Flavobacteriia</taxon>
        <taxon>Flavobacteriales</taxon>
        <taxon>Weeksellaceae</taxon>
        <taxon>Chryseobacterium group</taxon>
        <taxon>Chryseobacterium</taxon>
    </lineage>
</organism>
<dbReference type="EMBL" id="FOVD01000012">
    <property type="protein sequence ID" value="SFN94739.1"/>
    <property type="molecule type" value="Genomic_DNA"/>
</dbReference>
<dbReference type="Proteomes" id="UP000198769">
    <property type="component" value="Unassembled WGS sequence"/>
</dbReference>
<dbReference type="AlphaFoldDB" id="A0A1I5D6A5"/>
<gene>
    <name evidence="1" type="ORF">SAMN05421594_4830</name>
</gene>
<dbReference type="RefSeq" id="WP_090027779.1">
    <property type="nucleotide sequence ID" value="NZ_FOVD01000012.1"/>
</dbReference>
<protein>
    <submittedName>
        <fullName evidence="1">Uncharacterized protein</fullName>
    </submittedName>
</protein>
<name>A0A1I5D6A5_CHROL</name>
<accession>A0A1I5D6A5</accession>
<proteinExistence type="predicted"/>
<sequence>MGNYHFSDTPEPDNSRFGERLANLVADQLQTGAILAYGHRDYCGMGMKVNEDQKFVYGEVYDGDFDPPRIFETRDLFVAWLSAQSTASMSRLDDDDVFFQGNQVITKKRLLDFIS</sequence>
<keyword evidence="2" id="KW-1185">Reference proteome</keyword>
<reference evidence="2" key="1">
    <citation type="submission" date="2016-10" db="EMBL/GenBank/DDBJ databases">
        <authorList>
            <person name="Varghese N."/>
            <person name="Submissions S."/>
        </authorList>
    </citation>
    <scope>NUCLEOTIDE SEQUENCE [LARGE SCALE GENOMIC DNA]</scope>
    <source>
        <strain evidence="2">DSM 25575</strain>
    </source>
</reference>
<evidence type="ECO:0000313" key="1">
    <source>
        <dbReference type="EMBL" id="SFN94739.1"/>
    </source>
</evidence>
<evidence type="ECO:0000313" key="2">
    <source>
        <dbReference type="Proteomes" id="UP000198769"/>
    </source>
</evidence>